<protein>
    <submittedName>
        <fullName evidence="4">4'-phosphopantetheinyl transferase superfamily protein</fullName>
    </submittedName>
</protein>
<feature type="domain" description="4'-phosphopantetheinyl transferase" evidence="3">
    <location>
        <begin position="110"/>
        <end position="180"/>
    </location>
</feature>
<proteinExistence type="inferred from homology"/>
<dbReference type="Pfam" id="PF01648">
    <property type="entry name" value="ACPS"/>
    <property type="match status" value="1"/>
</dbReference>
<dbReference type="GO" id="GO:0008897">
    <property type="term" value="F:holo-[acyl-carrier-protein] synthase activity"/>
    <property type="evidence" value="ECO:0007669"/>
    <property type="project" value="InterPro"/>
</dbReference>
<organism evidence="4 5">
    <name type="scientific">Marinobacter panjinensis</name>
    <dbReference type="NCBI Taxonomy" id="2576384"/>
    <lineage>
        <taxon>Bacteria</taxon>
        <taxon>Pseudomonadati</taxon>
        <taxon>Pseudomonadota</taxon>
        <taxon>Gammaproteobacteria</taxon>
        <taxon>Pseudomonadales</taxon>
        <taxon>Marinobacteraceae</taxon>
        <taxon>Marinobacter</taxon>
    </lineage>
</organism>
<keyword evidence="2 4" id="KW-0808">Transferase</keyword>
<comment type="caution">
    <text evidence="4">The sequence shown here is derived from an EMBL/GenBank/DDBJ whole genome shotgun (WGS) entry which is preliminary data.</text>
</comment>
<dbReference type="GO" id="GO:0019878">
    <property type="term" value="P:lysine biosynthetic process via aminoadipic acid"/>
    <property type="evidence" value="ECO:0007669"/>
    <property type="project" value="TreeGrafter"/>
</dbReference>
<evidence type="ECO:0000313" key="5">
    <source>
        <dbReference type="Proteomes" id="UP000308488"/>
    </source>
</evidence>
<dbReference type="SUPFAM" id="SSF56214">
    <property type="entry name" value="4'-phosphopantetheinyl transferase"/>
    <property type="match status" value="2"/>
</dbReference>
<dbReference type="AlphaFoldDB" id="A0A4U6R7N2"/>
<dbReference type="InterPro" id="IPR050559">
    <property type="entry name" value="P-Pant_transferase_sf"/>
</dbReference>
<dbReference type="GO" id="GO:0005829">
    <property type="term" value="C:cytosol"/>
    <property type="evidence" value="ECO:0007669"/>
    <property type="project" value="TreeGrafter"/>
</dbReference>
<dbReference type="GO" id="GO:0000287">
    <property type="term" value="F:magnesium ion binding"/>
    <property type="evidence" value="ECO:0007669"/>
    <property type="project" value="InterPro"/>
</dbReference>
<accession>A0A4U6R7N2</accession>
<dbReference type="InterPro" id="IPR008278">
    <property type="entry name" value="4-PPantetheinyl_Trfase_dom"/>
</dbReference>
<name>A0A4U6R7N2_9GAMM</name>
<evidence type="ECO:0000256" key="1">
    <source>
        <dbReference type="ARBA" id="ARBA00010990"/>
    </source>
</evidence>
<evidence type="ECO:0000256" key="2">
    <source>
        <dbReference type="ARBA" id="ARBA00022679"/>
    </source>
</evidence>
<sequence length="253" mass="27953">MGGSLTDSNPDIAPTVWLCREPESDDPAIPQWLTAFEQATVAAFNGIRRQEYLCSRWLIRQALAGASGTAGAECRPVDGRPVCSDHPPGWHLSLSHSHGFSACAVSDTPGLGLDIEPRNRHPHWQKVVRRWFTPSEQAWLLDANDCEDFLKVWTLKEAWLKATGRGIAGNLQTLEITPDFQLIGDRSDESWMASSGQVGDFLLALVYHQSGHSLPSGSLLQTPGELFEASQPARPIAPVDWLFHNPVNIRKQE</sequence>
<dbReference type="Gene3D" id="3.90.470.20">
    <property type="entry name" value="4'-phosphopantetheinyl transferase domain"/>
    <property type="match status" value="1"/>
</dbReference>
<dbReference type="PANTHER" id="PTHR12215">
    <property type="entry name" value="PHOSPHOPANTETHEINE TRANSFERASE"/>
    <property type="match status" value="1"/>
</dbReference>
<evidence type="ECO:0000259" key="3">
    <source>
        <dbReference type="Pfam" id="PF01648"/>
    </source>
</evidence>
<dbReference type="PANTHER" id="PTHR12215:SF10">
    <property type="entry name" value="L-AMINOADIPATE-SEMIALDEHYDE DEHYDROGENASE-PHOSPHOPANTETHEINYL TRANSFERASE"/>
    <property type="match status" value="1"/>
</dbReference>
<dbReference type="Proteomes" id="UP000308488">
    <property type="component" value="Unassembled WGS sequence"/>
</dbReference>
<reference evidence="4 5" key="1">
    <citation type="submission" date="2019-05" db="EMBL/GenBank/DDBJ databases">
        <title>Marinobacter panjinensis sp. nov., a moderately halophilic bacterium isolated from sea tidal flat environment.</title>
        <authorList>
            <person name="Yang W."/>
            <person name="An M."/>
            <person name="He W."/>
            <person name="Luo X."/>
            <person name="Zhu L."/>
            <person name="Chen G."/>
            <person name="Zhang Y."/>
            <person name="Wang Y."/>
        </authorList>
    </citation>
    <scope>NUCLEOTIDE SEQUENCE [LARGE SCALE GENOMIC DNA]</scope>
    <source>
        <strain evidence="4 5">PJ-16</strain>
    </source>
</reference>
<dbReference type="InterPro" id="IPR037143">
    <property type="entry name" value="4-PPantetheinyl_Trfase_dom_sf"/>
</dbReference>
<dbReference type="OrthoDB" id="9808281at2"/>
<gene>
    <name evidence="4" type="ORF">FDP08_13520</name>
</gene>
<comment type="similarity">
    <text evidence="1">Belongs to the P-Pant transferase superfamily. Gsp/Sfp/HetI/AcpT family.</text>
</comment>
<keyword evidence="5" id="KW-1185">Reference proteome</keyword>
<dbReference type="EMBL" id="SZYH01000001">
    <property type="protein sequence ID" value="TKV69038.1"/>
    <property type="molecule type" value="Genomic_DNA"/>
</dbReference>
<evidence type="ECO:0000313" key="4">
    <source>
        <dbReference type="EMBL" id="TKV69038.1"/>
    </source>
</evidence>